<comment type="caution">
    <text evidence="2">The sequence shown here is derived from an EMBL/GenBank/DDBJ whole genome shotgun (WGS) entry which is preliminary data.</text>
</comment>
<accession>A0A139HFI7</accession>
<proteinExistence type="predicted"/>
<feature type="non-terminal residue" evidence="2">
    <location>
        <position position="371"/>
    </location>
</feature>
<evidence type="ECO:0000313" key="3">
    <source>
        <dbReference type="Proteomes" id="UP000073492"/>
    </source>
</evidence>
<feature type="region of interest" description="Disordered" evidence="1">
    <location>
        <begin position="224"/>
        <end position="291"/>
    </location>
</feature>
<dbReference type="EMBL" id="LFZO01000662">
    <property type="protein sequence ID" value="KXT01203.1"/>
    <property type="molecule type" value="Genomic_DNA"/>
</dbReference>
<reference evidence="2 3" key="1">
    <citation type="submission" date="2015-07" db="EMBL/GenBank/DDBJ databases">
        <title>Comparative genomics of the Sigatoka disease complex on banana suggests a link between parallel evolutionary changes in Pseudocercospora fijiensis and Pseudocercospora eumusae and increased virulence on the banana host.</title>
        <authorList>
            <person name="Chang T.-C."/>
            <person name="Salvucci A."/>
            <person name="Crous P.W."/>
            <person name="Stergiopoulos I."/>
        </authorList>
    </citation>
    <scope>NUCLEOTIDE SEQUENCE [LARGE SCALE GENOMIC DNA]</scope>
    <source>
        <strain evidence="2 3">CBS 116634</strain>
    </source>
</reference>
<dbReference type="AlphaFoldDB" id="A0A139HFI7"/>
<feature type="compositionally biased region" description="Polar residues" evidence="1">
    <location>
        <begin position="224"/>
        <end position="233"/>
    </location>
</feature>
<evidence type="ECO:0000313" key="2">
    <source>
        <dbReference type="EMBL" id="KXT01203.1"/>
    </source>
</evidence>
<dbReference type="Proteomes" id="UP000073492">
    <property type="component" value="Unassembled WGS sequence"/>
</dbReference>
<evidence type="ECO:0000256" key="1">
    <source>
        <dbReference type="SAM" id="MobiDB-lite"/>
    </source>
</evidence>
<gene>
    <name evidence="2" type="ORF">AC579_1915</name>
</gene>
<keyword evidence="3" id="KW-1185">Reference proteome</keyword>
<feature type="compositionally biased region" description="Polar residues" evidence="1">
    <location>
        <begin position="279"/>
        <end position="291"/>
    </location>
</feature>
<sequence length="371" mass="41817">MGKSNTNTKTWLGNCARWVDTLYAAPFATCVACVAHTLAHDLTLPISVHHHYFDEDDFEDEDDEDDDEDGREFAVGVKAISIHPSASNNGCARLDAFLADNLPCGILNVRAQFLYASLFPMRAVSSCSSFCPGLWRRWQLSSWVVNMVHCIMRGFDPINLSRHDKQAPGVLPNTREYSIDLLIHEDITPPAMNTRSALFHISMAQPKPTVSRVAARYLENQSLPQTSDCPWSSTDRRPRSFENSSLPGDNELVIREFPRPIRISPPKPSRRSTPGCKFTPTSSRPPNNIYPQLHTQQRDFSQLSRLYTSLPSKHLGSNSRHLQPSSPLECPFPTFFLEIWKGLTNQTDQHAEGPSLMQDLEMSWMSSACDR</sequence>
<organism evidence="2 3">
    <name type="scientific">Pseudocercospora musae</name>
    <dbReference type="NCBI Taxonomy" id="113226"/>
    <lineage>
        <taxon>Eukaryota</taxon>
        <taxon>Fungi</taxon>
        <taxon>Dikarya</taxon>
        <taxon>Ascomycota</taxon>
        <taxon>Pezizomycotina</taxon>
        <taxon>Dothideomycetes</taxon>
        <taxon>Dothideomycetidae</taxon>
        <taxon>Mycosphaerellales</taxon>
        <taxon>Mycosphaerellaceae</taxon>
        <taxon>Pseudocercospora</taxon>
    </lineage>
</organism>
<protein>
    <submittedName>
        <fullName evidence="2">Uncharacterized protein</fullName>
    </submittedName>
</protein>
<name>A0A139HFI7_9PEZI</name>